<evidence type="ECO:0000313" key="3">
    <source>
        <dbReference type="Proteomes" id="UP000032614"/>
    </source>
</evidence>
<organism evidence="2 4">
    <name type="scientific">Paraburkholderia fungorum</name>
    <dbReference type="NCBI Taxonomy" id="134537"/>
    <lineage>
        <taxon>Bacteria</taxon>
        <taxon>Pseudomonadati</taxon>
        <taxon>Pseudomonadota</taxon>
        <taxon>Betaproteobacteria</taxon>
        <taxon>Burkholderiales</taxon>
        <taxon>Burkholderiaceae</taxon>
        <taxon>Paraburkholderia</taxon>
    </lineage>
</organism>
<name>A0AAW3V5K4_9BURK</name>
<dbReference type="Proteomes" id="UP000032614">
    <property type="component" value="Chromosome 2"/>
</dbReference>
<evidence type="ECO:0000313" key="2">
    <source>
        <dbReference type="EMBL" id="MBB6206210.1"/>
    </source>
</evidence>
<reference evidence="2 4" key="2">
    <citation type="submission" date="2020-08" db="EMBL/GenBank/DDBJ databases">
        <title>Genomic Encyclopedia of Type Strains, Phase IV (KMG-V): Genome sequencing to study the core and pangenomes of soil and plant-associated prokaryotes.</title>
        <authorList>
            <person name="Whitman W."/>
        </authorList>
    </citation>
    <scope>NUCLEOTIDE SEQUENCE [LARGE SCALE GENOMIC DNA]</scope>
    <source>
        <strain evidence="2 4">SEMIA 4013</strain>
    </source>
</reference>
<sequence>MSFPEASLASLAVVSAAYLLAAKRWQSEGSATGYLSRMGVASMEGRK</sequence>
<dbReference type="KEGG" id="bfn:OI25_7011"/>
<dbReference type="Proteomes" id="UP000518681">
    <property type="component" value="Unassembled WGS sequence"/>
</dbReference>
<evidence type="ECO:0000313" key="4">
    <source>
        <dbReference type="Proteomes" id="UP000518681"/>
    </source>
</evidence>
<accession>A0AAW3V5K4</accession>
<proteinExistence type="predicted"/>
<dbReference type="EMBL" id="JACIIK010000016">
    <property type="protein sequence ID" value="MBB6206210.1"/>
    <property type="molecule type" value="Genomic_DNA"/>
</dbReference>
<evidence type="ECO:0000313" key="1">
    <source>
        <dbReference type="EMBL" id="AJZ62233.1"/>
    </source>
</evidence>
<dbReference type="RefSeq" id="WP_158380740.1">
    <property type="nucleotide sequence ID" value="NZ_CAKZHR010000076.1"/>
</dbReference>
<dbReference type="AlphaFoldDB" id="A0AAW3V5K4"/>
<gene>
    <name evidence="2" type="ORF">GGD69_007108</name>
    <name evidence="1" type="ORF">OI25_7011</name>
</gene>
<reference evidence="1 3" key="1">
    <citation type="journal article" date="2015" name="Genome Announc.">
        <title>Complete genome sequences for 59 burkholderia isolates, both pathogenic and near neighbor.</title>
        <authorList>
            <person name="Johnson S.L."/>
            <person name="Bishop-Lilly K.A."/>
            <person name="Ladner J.T."/>
            <person name="Daligault H.E."/>
            <person name="Davenport K.W."/>
            <person name="Jaissle J."/>
            <person name="Frey K.G."/>
            <person name="Koroleva G.I."/>
            <person name="Bruce D.C."/>
            <person name="Coyne S.R."/>
            <person name="Broomall S.M."/>
            <person name="Li P.E."/>
            <person name="Teshima H."/>
            <person name="Gibbons H.S."/>
            <person name="Palacios G.F."/>
            <person name="Rosenzweig C.N."/>
            <person name="Redden C.L."/>
            <person name="Xu Y."/>
            <person name="Minogue T.D."/>
            <person name="Chain P.S."/>
        </authorList>
    </citation>
    <scope>NUCLEOTIDE SEQUENCE [LARGE SCALE GENOMIC DNA]</scope>
    <source>
        <strain evidence="1 3">ATCC BAA-463</strain>
    </source>
</reference>
<protein>
    <submittedName>
        <fullName evidence="2">Uncharacterized protein</fullName>
    </submittedName>
</protein>
<dbReference type="EMBL" id="CP010027">
    <property type="protein sequence ID" value="AJZ62233.1"/>
    <property type="molecule type" value="Genomic_DNA"/>
</dbReference>
<dbReference type="GeneID" id="66521204"/>